<dbReference type="OrthoDB" id="2693481at2759"/>
<dbReference type="Proteomes" id="UP000807769">
    <property type="component" value="Unassembled WGS sequence"/>
</dbReference>
<protein>
    <submittedName>
        <fullName evidence="1">Uncharacterized protein</fullName>
    </submittedName>
</protein>
<keyword evidence="2" id="KW-1185">Reference proteome</keyword>
<sequence>MTQTQSSSRSVLCLLLHLQMQHLKSCARSLLLGPQDLAETIARLVCKEHWLTGVLMEDGVRAKLFKFIPEEEHELVLKVSLFGKLSLAPTGMIAAAVVAIFLLSGNAELTEIGDTMKIPYCEYHNFYHQHLLTGGAWAHQVITFFNDALFSGTSSYVPPSTALNDDGLGHTWEEDFDCAIEDELEELVVDDSTPPILPWHANDNTNSGSVQVNELLLVSHHTSAPSIPAPSILAPPQAVAAPPVAAPPVINMA</sequence>
<dbReference type="GeneID" id="64627716"/>
<accession>A0A9P7J450</accession>
<organism evidence="1 2">
    <name type="scientific">Suillus subaureus</name>
    <dbReference type="NCBI Taxonomy" id="48587"/>
    <lineage>
        <taxon>Eukaryota</taxon>
        <taxon>Fungi</taxon>
        <taxon>Dikarya</taxon>
        <taxon>Basidiomycota</taxon>
        <taxon>Agaricomycotina</taxon>
        <taxon>Agaricomycetes</taxon>
        <taxon>Agaricomycetidae</taxon>
        <taxon>Boletales</taxon>
        <taxon>Suillineae</taxon>
        <taxon>Suillaceae</taxon>
        <taxon>Suillus</taxon>
    </lineage>
</organism>
<dbReference type="EMBL" id="JABBWG010000085">
    <property type="protein sequence ID" value="KAG1801930.1"/>
    <property type="molecule type" value="Genomic_DNA"/>
</dbReference>
<gene>
    <name evidence="1" type="ORF">BJ212DRAFT_1304926</name>
</gene>
<reference evidence="1" key="1">
    <citation type="journal article" date="2020" name="New Phytol.">
        <title>Comparative genomics reveals dynamic genome evolution in host specialist ectomycorrhizal fungi.</title>
        <authorList>
            <person name="Lofgren L.A."/>
            <person name="Nguyen N.H."/>
            <person name="Vilgalys R."/>
            <person name="Ruytinx J."/>
            <person name="Liao H.L."/>
            <person name="Branco S."/>
            <person name="Kuo A."/>
            <person name="LaButti K."/>
            <person name="Lipzen A."/>
            <person name="Andreopoulos W."/>
            <person name="Pangilinan J."/>
            <person name="Riley R."/>
            <person name="Hundley H."/>
            <person name="Na H."/>
            <person name="Barry K."/>
            <person name="Grigoriev I.V."/>
            <person name="Stajich J.E."/>
            <person name="Kennedy P.G."/>
        </authorList>
    </citation>
    <scope>NUCLEOTIDE SEQUENCE</scope>
    <source>
        <strain evidence="1">MN1</strain>
    </source>
</reference>
<name>A0A9P7J450_9AGAM</name>
<evidence type="ECO:0000313" key="2">
    <source>
        <dbReference type="Proteomes" id="UP000807769"/>
    </source>
</evidence>
<dbReference type="AlphaFoldDB" id="A0A9P7J450"/>
<evidence type="ECO:0000313" key="1">
    <source>
        <dbReference type="EMBL" id="KAG1801930.1"/>
    </source>
</evidence>
<dbReference type="RefSeq" id="XP_041186176.1">
    <property type="nucleotide sequence ID" value="XM_041333699.1"/>
</dbReference>
<proteinExistence type="predicted"/>
<comment type="caution">
    <text evidence="1">The sequence shown here is derived from an EMBL/GenBank/DDBJ whole genome shotgun (WGS) entry which is preliminary data.</text>
</comment>